<proteinExistence type="predicted"/>
<evidence type="ECO:0000313" key="1">
    <source>
        <dbReference type="EMBL" id="CEK95072.1"/>
    </source>
</evidence>
<sequence length="52" mass="5914">MCGTYRHGFNVWVSAIMHKARGVNFDHKSRARDHKAVDGYVCKPFHLLTSPA</sequence>
<accession>A0A0B7BQC6</accession>
<dbReference type="AlphaFoldDB" id="A0A0B7BQC6"/>
<organism evidence="1">
    <name type="scientific">Arion vulgaris</name>
    <dbReference type="NCBI Taxonomy" id="1028688"/>
    <lineage>
        <taxon>Eukaryota</taxon>
        <taxon>Metazoa</taxon>
        <taxon>Spiralia</taxon>
        <taxon>Lophotrochozoa</taxon>
        <taxon>Mollusca</taxon>
        <taxon>Gastropoda</taxon>
        <taxon>Heterobranchia</taxon>
        <taxon>Euthyneura</taxon>
        <taxon>Panpulmonata</taxon>
        <taxon>Eupulmonata</taxon>
        <taxon>Stylommatophora</taxon>
        <taxon>Helicina</taxon>
        <taxon>Arionoidea</taxon>
        <taxon>Arionidae</taxon>
        <taxon>Arion</taxon>
    </lineage>
</organism>
<name>A0A0B7BQC6_9EUPU</name>
<protein>
    <submittedName>
        <fullName evidence="1">Uncharacterized protein</fullName>
    </submittedName>
</protein>
<gene>
    <name evidence="1" type="primary">ORF205245</name>
</gene>
<dbReference type="EMBL" id="HACG01048207">
    <property type="protein sequence ID" value="CEK95072.1"/>
    <property type="molecule type" value="Transcribed_RNA"/>
</dbReference>
<reference evidence="1" key="1">
    <citation type="submission" date="2014-12" db="EMBL/GenBank/DDBJ databases">
        <title>Insight into the proteome of Arion vulgaris.</title>
        <authorList>
            <person name="Aradska J."/>
            <person name="Bulat T."/>
            <person name="Smidak R."/>
            <person name="Sarate P."/>
            <person name="Gangsoo J."/>
            <person name="Sialana F."/>
            <person name="Bilban M."/>
            <person name="Lubec G."/>
        </authorList>
    </citation>
    <scope>NUCLEOTIDE SEQUENCE</scope>
    <source>
        <tissue evidence="1">Skin</tissue>
    </source>
</reference>